<comment type="caution">
    <text evidence="1">The sequence shown here is derived from an EMBL/GenBank/DDBJ whole genome shotgun (WGS) entry which is preliminary data.</text>
</comment>
<evidence type="ECO:0000313" key="2">
    <source>
        <dbReference type="Proteomes" id="UP000189299"/>
    </source>
</evidence>
<reference evidence="1 2" key="1">
    <citation type="submission" date="2016-12" db="EMBL/GenBank/DDBJ databases">
        <authorList>
            <person name="Song W.-J."/>
            <person name="Kurnit D.M."/>
        </authorList>
    </citation>
    <scope>NUCLEOTIDE SEQUENCE [LARGE SCALE GENOMIC DNA]</scope>
    <source>
        <strain evidence="1 2">CGB1038-1_S1</strain>
    </source>
</reference>
<accession>A0A1V2UIW8</accession>
<name>A0A1V2UIW8_ENTMU</name>
<sequence>MRNRVIKILDAMVEKHKWMSKVYVHSEFKNSEPHFDKKQPAYDTLEGLYTRYANVRRLGLVKNVNECTRKDLYMNYYKNNYRLSDYYMTLLNINSNKIQQGDFPKKFQHFLEFENVKLRNKILLLMDYPHLNKKLNTEFTFLISDQVNLDTMAPNTYLMSLLKNKVQGDRVYKDMIINKSQAQNKNVVSPVEEAKVAPPVPPRTQLTKEKLEIIKKQAQKVNENVQKTKIQLGREVMI</sequence>
<dbReference type="EMBL" id="MSTR01000007">
    <property type="protein sequence ID" value="ONN43205.1"/>
    <property type="molecule type" value="Genomic_DNA"/>
</dbReference>
<organism evidence="1 2">
    <name type="scientific">Enterococcus mundtii</name>
    <dbReference type="NCBI Taxonomy" id="53346"/>
    <lineage>
        <taxon>Bacteria</taxon>
        <taxon>Bacillati</taxon>
        <taxon>Bacillota</taxon>
        <taxon>Bacilli</taxon>
        <taxon>Lactobacillales</taxon>
        <taxon>Enterococcaceae</taxon>
        <taxon>Enterococcus</taxon>
    </lineage>
</organism>
<proteinExistence type="predicted"/>
<evidence type="ECO:0000313" key="1">
    <source>
        <dbReference type="EMBL" id="ONN43205.1"/>
    </source>
</evidence>
<dbReference type="RefSeq" id="WP_062806177.1">
    <property type="nucleotide sequence ID" value="NZ_CABMMO010000007.1"/>
</dbReference>
<dbReference type="AlphaFoldDB" id="A0A1V2UIW8"/>
<protein>
    <submittedName>
        <fullName evidence="1">Uncharacterized protein</fullName>
    </submittedName>
</protein>
<dbReference type="Proteomes" id="UP000189299">
    <property type="component" value="Unassembled WGS sequence"/>
</dbReference>
<gene>
    <name evidence="1" type="ORF">BTN92_09095</name>
</gene>